<dbReference type="InterPro" id="IPR019734">
    <property type="entry name" value="TPR_rpt"/>
</dbReference>
<feature type="repeat" description="TPR" evidence="1">
    <location>
        <begin position="917"/>
        <end position="950"/>
    </location>
</feature>
<dbReference type="InterPro" id="IPR011990">
    <property type="entry name" value="TPR-like_helical_dom_sf"/>
</dbReference>
<evidence type="ECO:0000313" key="5">
    <source>
        <dbReference type="Proteomes" id="UP001590951"/>
    </source>
</evidence>
<proteinExistence type="predicted"/>
<evidence type="ECO:0000256" key="1">
    <source>
        <dbReference type="PROSITE-ProRule" id="PRU00339"/>
    </source>
</evidence>
<protein>
    <submittedName>
        <fullName evidence="4">Uncharacterized protein</fullName>
    </submittedName>
</protein>
<comment type="caution">
    <text evidence="4">The sequence shown here is derived from an EMBL/GenBank/DDBJ whole genome shotgun (WGS) entry which is preliminary data.</text>
</comment>
<feature type="repeat" description="TPR" evidence="1">
    <location>
        <begin position="791"/>
        <end position="824"/>
    </location>
</feature>
<evidence type="ECO:0000313" key="4">
    <source>
        <dbReference type="EMBL" id="KAL2045448.1"/>
    </source>
</evidence>
<feature type="repeat" description="TPR" evidence="1">
    <location>
        <begin position="1001"/>
        <end position="1034"/>
    </location>
</feature>
<evidence type="ECO:0000259" key="3">
    <source>
        <dbReference type="Pfam" id="PF17107"/>
    </source>
</evidence>
<dbReference type="InterPro" id="IPR027417">
    <property type="entry name" value="P-loop_NTPase"/>
</dbReference>
<feature type="domain" description="NACHT-NTPase and P-loop NTPases N-terminal" evidence="3">
    <location>
        <begin position="11"/>
        <end position="135"/>
    </location>
</feature>
<feature type="repeat" description="TPR" evidence="1">
    <location>
        <begin position="707"/>
        <end position="740"/>
    </location>
</feature>
<feature type="repeat" description="TPR" evidence="1">
    <location>
        <begin position="749"/>
        <end position="782"/>
    </location>
</feature>
<dbReference type="Pfam" id="PF00931">
    <property type="entry name" value="NB-ARC"/>
    <property type="match status" value="1"/>
</dbReference>
<keyword evidence="5" id="KW-1185">Reference proteome</keyword>
<reference evidence="4 5" key="1">
    <citation type="submission" date="2024-09" db="EMBL/GenBank/DDBJ databases">
        <title>Rethinking Asexuality: The Enigmatic Case of Functional Sexual Genes in Lepraria (Stereocaulaceae).</title>
        <authorList>
            <person name="Doellman M."/>
            <person name="Sun Y."/>
            <person name="Barcenas-Pena A."/>
            <person name="Lumbsch H.T."/>
            <person name="Grewe F."/>
        </authorList>
    </citation>
    <scope>NUCLEOTIDE SEQUENCE [LARGE SCALE GENOMIC DNA]</scope>
    <source>
        <strain evidence="4 5">Grewe 0041</strain>
    </source>
</reference>
<dbReference type="SUPFAM" id="SSF48452">
    <property type="entry name" value="TPR-like"/>
    <property type="match status" value="3"/>
</dbReference>
<gene>
    <name evidence="4" type="ORF">ABVK25_012092</name>
</gene>
<name>A0ABR4AI38_9LECA</name>
<dbReference type="InterPro" id="IPR031352">
    <property type="entry name" value="SesA"/>
</dbReference>
<dbReference type="Pfam" id="PF13374">
    <property type="entry name" value="TPR_10"/>
    <property type="match status" value="1"/>
</dbReference>
<accession>A0ABR4AI38</accession>
<dbReference type="PANTHER" id="PTHR46082">
    <property type="entry name" value="ATP/GTP-BINDING PROTEIN-RELATED"/>
    <property type="match status" value="1"/>
</dbReference>
<dbReference type="Proteomes" id="UP001590951">
    <property type="component" value="Unassembled WGS sequence"/>
</dbReference>
<feature type="repeat" description="TPR" evidence="1">
    <location>
        <begin position="833"/>
        <end position="866"/>
    </location>
</feature>
<evidence type="ECO:0000259" key="2">
    <source>
        <dbReference type="Pfam" id="PF00931"/>
    </source>
</evidence>
<dbReference type="PRINTS" id="PR00381">
    <property type="entry name" value="KINESINLIGHT"/>
</dbReference>
<feature type="repeat" description="TPR" evidence="1">
    <location>
        <begin position="875"/>
        <end position="908"/>
    </location>
</feature>
<dbReference type="Gene3D" id="3.40.50.300">
    <property type="entry name" value="P-loop containing nucleotide triphosphate hydrolases"/>
    <property type="match status" value="1"/>
</dbReference>
<dbReference type="PANTHER" id="PTHR46082:SF6">
    <property type="entry name" value="AAA+ ATPASE DOMAIN-CONTAINING PROTEIN-RELATED"/>
    <property type="match status" value="1"/>
</dbReference>
<organism evidence="4 5">
    <name type="scientific">Lepraria finkii</name>
    <dbReference type="NCBI Taxonomy" id="1340010"/>
    <lineage>
        <taxon>Eukaryota</taxon>
        <taxon>Fungi</taxon>
        <taxon>Dikarya</taxon>
        <taxon>Ascomycota</taxon>
        <taxon>Pezizomycotina</taxon>
        <taxon>Lecanoromycetes</taxon>
        <taxon>OSLEUM clade</taxon>
        <taxon>Lecanoromycetidae</taxon>
        <taxon>Lecanorales</taxon>
        <taxon>Lecanorineae</taxon>
        <taxon>Stereocaulaceae</taxon>
        <taxon>Lepraria</taxon>
    </lineage>
</organism>
<feature type="repeat" description="TPR" evidence="1">
    <location>
        <begin position="665"/>
        <end position="698"/>
    </location>
</feature>
<dbReference type="SMART" id="SM00028">
    <property type="entry name" value="TPR"/>
    <property type="match status" value="11"/>
</dbReference>
<dbReference type="InterPro" id="IPR002182">
    <property type="entry name" value="NB-ARC"/>
</dbReference>
<keyword evidence="1" id="KW-0802">TPR repeat</keyword>
<dbReference type="Pfam" id="PF13424">
    <property type="entry name" value="TPR_12"/>
    <property type="match status" value="5"/>
</dbReference>
<feature type="domain" description="NB-ARC" evidence="2">
    <location>
        <begin position="189"/>
        <end position="336"/>
    </location>
</feature>
<dbReference type="InterPro" id="IPR053137">
    <property type="entry name" value="NLR-like"/>
</dbReference>
<sequence>MAEAAAVVGLVASIASLVDISAKVVSRLRDFTSKSSDVPKSFLSLWIRLPLLTATLRQVQSQAENGHLPDDVTKALKAVVDNTSQQVSTVQICLSKVLPSDTTSKLGRGLKALKSLAEEDKVQQALEKIHKNNDLLVLHQTTRHVDTGDRILEELSKWSVAPPASSKSFGVCLGQVPQIAADTFIGRMKELQQLRDWLSPNSQPDRQRTVSIVGMGGMGKTQLSLAHVRDCADDYSSVFWMNAKEETSLRHSIADLSAVVFHESASPAVQSADDEKLKIDKVRRWLSEPRNDQWLLIFDNYDDPRLPGMDSATGYDIRAYFPHRAQGSILITTRSPRLLFAKQLPLKKLEDIEQSLAILAIGSGRKVDGDASATRLALRLDGLPLALTTASAYLSQSADSFDDYLEQYNNSWSDLSQYSRGLVDYEERTLYSTWNVSFQQVRDQDPAAAELLKLMAYLDNQDLWYGLFQADVSDAPTWWAEVLKSRARFNRAISTLHNYSLLEVSAGQYSLHTCEHDWTLEYLNRGFDQEGCRIAIHCIAANISWESEAEYWVRNRRVLPHARRFKHIRVKAAIDWSGIEPSYLGQFAYLYQQNDMNAEAEEMYMRALDGNEKAWGPEHTSTLGTVNNLGLLYADQGKLAEAEKMYRRALDGKEKAWGPEHTSTLDTVNNLGLLYADQGKLAEAEKMYRRALDGYEKAWGPEHTSTLDTVNNLGILYRRQGKLAEAEKMYRRALDGKEKAWGPEYISTLGTVNNLGLLYADQGKLAEAEKMYRRALDGYEKAWGPEHTSTLDTVNNLGLLYADQGKLAEAEKIYRRALDGKEKAWGPEYTSTLDTVNNLGILYRRQGKLAEAEKMYRRALDGKEKAWGPEHTSTLGTVNNLGLLYADQGKLAEAEKMYRRALDGYEKAWGPEHTSTLDTVNNLGLLYADQGKLAEAEKMYRRALDGYEKAWGPEHTSTLDTVNNLGLLYADQGKLAEAEKMYRRALDGKEKAWGPEHTSTLNTVNNLGLLYADQGKLAEAEQMYRRALDGYEKAWGPGIHRPSTPLTTWAFSTLIRASWQRRRRCINGHWMDRRKDGARRIHRPSTPSTTWAFSTLIRASWQRRRRFIDGHWMETRKHGARSIHRPLTPSITWAFSTLIRVSRQRRRRCIDGHWMDTRKYGARSIHRPSTPLITWAFSTLIRASWQRRRRYINGHWMERRKNGARSINLHYTTLTTWAFSIDVRASWQRRRRCIDGHWMERRKHGARSIHRPSAPLTTWAFSTLIRASWQRRRRCIDGHWMERRKHGARSIHRPSAPLTTWAFSTLIRASWQRRRRCIDGHWVERRKHGARIIPLHSVLSKIYACLMLIEVGI</sequence>
<dbReference type="PROSITE" id="PS50005">
    <property type="entry name" value="TPR"/>
    <property type="match status" value="10"/>
</dbReference>
<feature type="repeat" description="TPR" evidence="1">
    <location>
        <begin position="959"/>
        <end position="992"/>
    </location>
</feature>
<dbReference type="SUPFAM" id="SSF52540">
    <property type="entry name" value="P-loop containing nucleoside triphosphate hydrolases"/>
    <property type="match status" value="1"/>
</dbReference>
<feature type="repeat" description="TPR" evidence="1">
    <location>
        <begin position="623"/>
        <end position="656"/>
    </location>
</feature>
<dbReference type="Gene3D" id="1.25.40.10">
    <property type="entry name" value="Tetratricopeptide repeat domain"/>
    <property type="match status" value="3"/>
</dbReference>
<dbReference type="Pfam" id="PF17107">
    <property type="entry name" value="SesA"/>
    <property type="match status" value="1"/>
</dbReference>
<dbReference type="EMBL" id="JBHFEH010000142">
    <property type="protein sequence ID" value="KAL2045448.1"/>
    <property type="molecule type" value="Genomic_DNA"/>
</dbReference>